<reference evidence="1" key="1">
    <citation type="journal article" date="2018" name="Int. J. Syst. Evol. Microbiol.">
        <title>Carboxylicivirga sediminis sp. nov., isolated from coastal sediment.</title>
        <authorList>
            <person name="Wang F.Q."/>
            <person name="Ren L.H."/>
            <person name="Zou R.J."/>
            <person name="Sun Y.Z."/>
            <person name="Liu X.J."/>
            <person name="Jiang F."/>
            <person name="Liu L.J."/>
        </authorList>
    </citation>
    <scope>NUCLEOTIDE SEQUENCE</scope>
    <source>
        <strain evidence="1">JR1</strain>
    </source>
</reference>
<dbReference type="AlphaFoldDB" id="A0A941IXC1"/>
<dbReference type="Proteomes" id="UP000679220">
    <property type="component" value="Unassembled WGS sequence"/>
</dbReference>
<reference evidence="1" key="2">
    <citation type="submission" date="2021-04" db="EMBL/GenBank/DDBJ databases">
        <authorList>
            <person name="Zhang T."/>
            <person name="Zhang Y."/>
            <person name="Lu D."/>
            <person name="Zuo D."/>
            <person name="Du Z."/>
        </authorList>
    </citation>
    <scope>NUCLEOTIDE SEQUENCE</scope>
    <source>
        <strain evidence="1">JR1</strain>
    </source>
</reference>
<gene>
    <name evidence="1" type="ORF">KDU71_07685</name>
</gene>
<dbReference type="RefSeq" id="WP_212189344.1">
    <property type="nucleotide sequence ID" value="NZ_JAGTAR010000009.1"/>
</dbReference>
<proteinExistence type="predicted"/>
<evidence type="ECO:0000313" key="1">
    <source>
        <dbReference type="EMBL" id="MBR8535438.1"/>
    </source>
</evidence>
<keyword evidence="2" id="KW-1185">Reference proteome</keyword>
<comment type="caution">
    <text evidence="1">The sequence shown here is derived from an EMBL/GenBank/DDBJ whole genome shotgun (WGS) entry which is preliminary data.</text>
</comment>
<organism evidence="1 2">
    <name type="scientific">Carboxylicivirga sediminis</name>
    <dbReference type="NCBI Taxonomy" id="2006564"/>
    <lineage>
        <taxon>Bacteria</taxon>
        <taxon>Pseudomonadati</taxon>
        <taxon>Bacteroidota</taxon>
        <taxon>Bacteroidia</taxon>
        <taxon>Marinilabiliales</taxon>
        <taxon>Marinilabiliaceae</taxon>
        <taxon>Carboxylicivirga</taxon>
    </lineage>
</organism>
<dbReference type="EMBL" id="JAGTAR010000009">
    <property type="protein sequence ID" value="MBR8535438.1"/>
    <property type="molecule type" value="Genomic_DNA"/>
</dbReference>
<sequence length="120" mass="14234">MIKEFYRWFISLFKPENPLDFIGKPMVWNTRTEKKVKKCAMKCHELTGQQFWIVPVNDDHVVIVNSQARKQTNQLLRQEAKQLRKQGKAVFQVRQISHYQMISMAYFETPKGFAIKQKAS</sequence>
<protein>
    <submittedName>
        <fullName evidence="1">Uncharacterized protein</fullName>
    </submittedName>
</protein>
<name>A0A941IXC1_9BACT</name>
<evidence type="ECO:0000313" key="2">
    <source>
        <dbReference type="Proteomes" id="UP000679220"/>
    </source>
</evidence>
<accession>A0A941IXC1</accession>